<dbReference type="Proteomes" id="UP000319836">
    <property type="component" value="Unassembled WGS sequence"/>
</dbReference>
<feature type="compositionally biased region" description="Basic and acidic residues" evidence="1">
    <location>
        <begin position="43"/>
        <end position="67"/>
    </location>
</feature>
<sequence length="150" mass="16624">MLAQNRFALREDSMKRIPLLFLLTSFAMFVSAAAFAQGSMSDSTKKEGTPAEERTETPAQEKTEQKTKTHHTTTHHKMKMASVDINSASKDELMKISGMTEDMAEKIVQGRPYKSRAQLSSKAILTKEEYAKVRAHLMVKKATAAAASSK</sequence>
<proteinExistence type="predicted"/>
<dbReference type="Gene3D" id="1.10.150.320">
    <property type="entry name" value="Photosystem II 12 kDa extrinsic protein"/>
    <property type="match status" value="1"/>
</dbReference>
<feature type="signal peptide" evidence="2">
    <location>
        <begin position="1"/>
        <end position="36"/>
    </location>
</feature>
<feature type="region of interest" description="Disordered" evidence="1">
    <location>
        <begin position="39"/>
        <end position="84"/>
    </location>
</feature>
<reference evidence="3 4" key="1">
    <citation type="journal article" date="2019" name="Nat. Microbiol.">
        <title>Mediterranean grassland soil C-N compound turnover is dependent on rainfall and depth, and is mediated by genomically divergent microorganisms.</title>
        <authorList>
            <person name="Diamond S."/>
            <person name="Andeer P.F."/>
            <person name="Li Z."/>
            <person name="Crits-Christoph A."/>
            <person name="Burstein D."/>
            <person name="Anantharaman K."/>
            <person name="Lane K.R."/>
            <person name="Thomas B.C."/>
            <person name="Pan C."/>
            <person name="Northen T.R."/>
            <person name="Banfield J.F."/>
        </authorList>
    </citation>
    <scope>NUCLEOTIDE SEQUENCE [LARGE SCALE GENOMIC DNA]</scope>
    <source>
        <strain evidence="3">WS_10</strain>
    </source>
</reference>
<evidence type="ECO:0000313" key="3">
    <source>
        <dbReference type="EMBL" id="TMQ71818.1"/>
    </source>
</evidence>
<organism evidence="3 4">
    <name type="scientific">Eiseniibacteriota bacterium</name>
    <dbReference type="NCBI Taxonomy" id="2212470"/>
    <lineage>
        <taxon>Bacteria</taxon>
        <taxon>Candidatus Eiseniibacteriota</taxon>
    </lineage>
</organism>
<accession>A0A538U7G5</accession>
<evidence type="ECO:0000256" key="1">
    <source>
        <dbReference type="SAM" id="MobiDB-lite"/>
    </source>
</evidence>
<dbReference type="AlphaFoldDB" id="A0A538U7G5"/>
<dbReference type="Pfam" id="PF12836">
    <property type="entry name" value="HHH_3"/>
    <property type="match status" value="1"/>
</dbReference>
<dbReference type="EMBL" id="VBPA01000099">
    <property type="protein sequence ID" value="TMQ71818.1"/>
    <property type="molecule type" value="Genomic_DNA"/>
</dbReference>
<feature type="compositionally biased region" description="Basic residues" evidence="1">
    <location>
        <begin position="68"/>
        <end position="79"/>
    </location>
</feature>
<comment type="caution">
    <text evidence="3">The sequence shown here is derived from an EMBL/GenBank/DDBJ whole genome shotgun (WGS) entry which is preliminary data.</text>
</comment>
<evidence type="ECO:0000313" key="4">
    <source>
        <dbReference type="Proteomes" id="UP000319836"/>
    </source>
</evidence>
<name>A0A538U7G5_UNCEI</name>
<evidence type="ECO:0000256" key="2">
    <source>
        <dbReference type="SAM" id="SignalP"/>
    </source>
</evidence>
<keyword evidence="2" id="KW-0732">Signal</keyword>
<gene>
    <name evidence="3" type="ORF">E6K80_04415</name>
</gene>
<protein>
    <submittedName>
        <fullName evidence="3">Helix-hairpin-helix domain-containing protein</fullName>
    </submittedName>
</protein>
<feature type="chain" id="PRO_5022175541" evidence="2">
    <location>
        <begin position="37"/>
        <end position="150"/>
    </location>
</feature>
<dbReference type="SUPFAM" id="SSF81585">
    <property type="entry name" value="PsbU/PolX domain-like"/>
    <property type="match status" value="1"/>
</dbReference>